<accession>A0ABS2BZ64</accession>
<gene>
    <name evidence="1" type="ORF">H8F21_14300</name>
</gene>
<reference evidence="1 2" key="1">
    <citation type="submission" date="2020-08" db="EMBL/GenBank/DDBJ databases">
        <title>Description of novel Pseudomonas species.</title>
        <authorList>
            <person name="Duman M."/>
            <person name="Mulet M."/>
            <person name="Altun S."/>
            <person name="Saticioglu I.B."/>
            <person name="Lalucat J."/>
            <person name="Garcia-Valdes E."/>
        </authorList>
    </citation>
    <scope>NUCLEOTIDE SEQUENCE [LARGE SCALE GENOMIC DNA]</scope>
    <source>
        <strain evidence="1 2">P66</strain>
    </source>
</reference>
<evidence type="ECO:0000313" key="1">
    <source>
        <dbReference type="EMBL" id="MBM5458735.1"/>
    </source>
</evidence>
<dbReference type="Proteomes" id="UP000745663">
    <property type="component" value="Unassembled WGS sequence"/>
</dbReference>
<comment type="caution">
    <text evidence="1">The sequence shown here is derived from an EMBL/GenBank/DDBJ whole genome shotgun (WGS) entry which is preliminary data.</text>
</comment>
<protein>
    <submittedName>
        <fullName evidence="1">Uncharacterized protein</fullName>
    </submittedName>
</protein>
<name>A0ABS2BZ64_9PSED</name>
<keyword evidence="2" id="KW-1185">Reference proteome</keyword>
<organism evidence="1 2">
    <name type="scientific">Pseudomonas arcuscaelestis</name>
    <dbReference type="NCBI Taxonomy" id="2710591"/>
    <lineage>
        <taxon>Bacteria</taxon>
        <taxon>Pseudomonadati</taxon>
        <taxon>Pseudomonadota</taxon>
        <taxon>Gammaproteobacteria</taxon>
        <taxon>Pseudomonadales</taxon>
        <taxon>Pseudomonadaceae</taxon>
        <taxon>Pseudomonas</taxon>
    </lineage>
</organism>
<proteinExistence type="predicted"/>
<dbReference type="EMBL" id="JACOPV010000008">
    <property type="protein sequence ID" value="MBM5458735.1"/>
    <property type="molecule type" value="Genomic_DNA"/>
</dbReference>
<dbReference type="RefSeq" id="WP_203584672.1">
    <property type="nucleotide sequence ID" value="NZ_JACOPV010000008.1"/>
</dbReference>
<evidence type="ECO:0000313" key="2">
    <source>
        <dbReference type="Proteomes" id="UP000745663"/>
    </source>
</evidence>
<sequence>MNPAFQEALAARLLWVDVEVLAGMEGFEAQTDDAVQAAYDAVHELASNEVLMHRHYGPRAPLMFQDLPELADQYNLAHEVYTQLYYNNYHAGELALSSTWLEPAKPLDLPYSKWLVAVQARVSELKGDLFTQAEPNEREVCPWLMAWGRALDVEEAAQGVIRHYEQQKVREVETYS</sequence>